<evidence type="ECO:0000256" key="5">
    <source>
        <dbReference type="ARBA" id="ARBA00023136"/>
    </source>
</evidence>
<feature type="transmembrane region" description="Helical" evidence="6">
    <location>
        <begin position="335"/>
        <end position="355"/>
    </location>
</feature>
<organism evidence="8 9">
    <name type="scientific">Globodera pallida</name>
    <name type="common">Potato cyst nematode worm</name>
    <name type="synonym">Heterodera pallida</name>
    <dbReference type="NCBI Taxonomy" id="36090"/>
    <lineage>
        <taxon>Eukaryota</taxon>
        <taxon>Metazoa</taxon>
        <taxon>Ecdysozoa</taxon>
        <taxon>Nematoda</taxon>
        <taxon>Chromadorea</taxon>
        <taxon>Rhabditida</taxon>
        <taxon>Tylenchina</taxon>
        <taxon>Tylenchomorpha</taxon>
        <taxon>Tylenchoidea</taxon>
        <taxon>Heteroderidae</taxon>
        <taxon>Heteroderinae</taxon>
        <taxon>Globodera</taxon>
    </lineage>
</organism>
<evidence type="ECO:0000256" key="2">
    <source>
        <dbReference type="ARBA" id="ARBA00022448"/>
    </source>
</evidence>
<dbReference type="AlphaFoldDB" id="A0A183BZ76"/>
<dbReference type="Pfam" id="PF00083">
    <property type="entry name" value="Sugar_tr"/>
    <property type="match status" value="2"/>
</dbReference>
<comment type="subcellular location">
    <subcellularLocation>
        <location evidence="1">Membrane</location>
        <topology evidence="1">Multi-pass membrane protein</topology>
    </subcellularLocation>
</comment>
<evidence type="ECO:0000313" key="8">
    <source>
        <dbReference type="Proteomes" id="UP000050741"/>
    </source>
</evidence>
<reference evidence="8" key="1">
    <citation type="submission" date="2013-12" db="EMBL/GenBank/DDBJ databases">
        <authorList>
            <person name="Aslett M."/>
        </authorList>
    </citation>
    <scope>NUCLEOTIDE SEQUENCE [LARGE SCALE GENOMIC DNA]</scope>
    <source>
        <strain evidence="8">Lindley</strain>
    </source>
</reference>
<dbReference type="InterPro" id="IPR003663">
    <property type="entry name" value="Sugar/inositol_transpt"/>
</dbReference>
<dbReference type="PROSITE" id="PS50850">
    <property type="entry name" value="MFS"/>
    <property type="match status" value="1"/>
</dbReference>
<dbReference type="WBParaSite" id="GPLIN_000591700">
    <property type="protein sequence ID" value="GPLIN_000591700"/>
    <property type="gene ID" value="GPLIN_000591700"/>
</dbReference>
<dbReference type="InterPro" id="IPR036259">
    <property type="entry name" value="MFS_trans_sf"/>
</dbReference>
<evidence type="ECO:0000256" key="6">
    <source>
        <dbReference type="SAM" id="Phobius"/>
    </source>
</evidence>
<evidence type="ECO:0000256" key="3">
    <source>
        <dbReference type="ARBA" id="ARBA00022692"/>
    </source>
</evidence>
<reference evidence="9" key="3">
    <citation type="submission" date="2016-06" db="UniProtKB">
        <authorList>
            <consortium name="WormBaseParasite"/>
        </authorList>
    </citation>
    <scope>IDENTIFICATION</scope>
</reference>
<keyword evidence="3 6" id="KW-0812">Transmembrane</keyword>
<feature type="domain" description="Major facilitator superfamily (MFS) profile" evidence="7">
    <location>
        <begin position="41"/>
        <end position="375"/>
    </location>
</feature>
<evidence type="ECO:0000256" key="4">
    <source>
        <dbReference type="ARBA" id="ARBA00022989"/>
    </source>
</evidence>
<feature type="transmembrane region" description="Helical" evidence="6">
    <location>
        <begin position="90"/>
        <end position="109"/>
    </location>
</feature>
<dbReference type="PRINTS" id="PR00171">
    <property type="entry name" value="SUGRTRNSPORT"/>
</dbReference>
<dbReference type="GO" id="GO:0015149">
    <property type="term" value="F:hexose transmembrane transporter activity"/>
    <property type="evidence" value="ECO:0007669"/>
    <property type="project" value="TreeGrafter"/>
</dbReference>
<feature type="transmembrane region" description="Helical" evidence="6">
    <location>
        <begin position="121"/>
        <end position="139"/>
    </location>
</feature>
<dbReference type="Proteomes" id="UP000050741">
    <property type="component" value="Unassembled WGS sequence"/>
</dbReference>
<dbReference type="InterPro" id="IPR005828">
    <property type="entry name" value="MFS_sugar_transport-like"/>
</dbReference>
<protein>
    <submittedName>
        <fullName evidence="9">MFS domain-containing protein</fullName>
    </submittedName>
</protein>
<proteinExistence type="predicted"/>
<evidence type="ECO:0000259" key="7">
    <source>
        <dbReference type="PROSITE" id="PS50850"/>
    </source>
</evidence>
<name>A0A183BZ76_GLOPA</name>
<evidence type="ECO:0000256" key="1">
    <source>
        <dbReference type="ARBA" id="ARBA00004141"/>
    </source>
</evidence>
<dbReference type="SUPFAM" id="SSF103473">
    <property type="entry name" value="MFS general substrate transporter"/>
    <property type="match status" value="1"/>
</dbReference>
<evidence type="ECO:0000313" key="9">
    <source>
        <dbReference type="WBParaSite" id="GPLIN_000591700"/>
    </source>
</evidence>
<dbReference type="Gene3D" id="1.20.1250.20">
    <property type="entry name" value="MFS general substrate transporter like domains"/>
    <property type="match status" value="2"/>
</dbReference>
<dbReference type="PROSITE" id="PS00217">
    <property type="entry name" value="SUGAR_TRANSPORT_2"/>
    <property type="match status" value="1"/>
</dbReference>
<dbReference type="InterPro" id="IPR045263">
    <property type="entry name" value="GLUT"/>
</dbReference>
<keyword evidence="5 6" id="KW-0472">Membrane</keyword>
<reference evidence="8" key="2">
    <citation type="submission" date="2014-05" db="EMBL/GenBank/DDBJ databases">
        <title>The genome and life-stage specific transcriptomes of Globodera pallida elucidate key aspects of plant parasitism by a cyst nematode.</title>
        <authorList>
            <person name="Cotton J.A."/>
            <person name="Lilley C.J."/>
            <person name="Jones L.M."/>
            <person name="Kikuchi T."/>
            <person name="Reid A.J."/>
            <person name="Thorpe P."/>
            <person name="Tsai I.J."/>
            <person name="Beasley H."/>
            <person name="Blok V."/>
            <person name="Cock P.J.A."/>
            <person name="Van den Akker S.E."/>
            <person name="Holroyd N."/>
            <person name="Hunt M."/>
            <person name="Mantelin S."/>
            <person name="Naghra H."/>
            <person name="Pain A."/>
            <person name="Palomares-Rius J.E."/>
            <person name="Zarowiecki M."/>
            <person name="Berriman M."/>
            <person name="Jones J.T."/>
            <person name="Urwin P.E."/>
        </authorList>
    </citation>
    <scope>NUCLEOTIDE SEQUENCE [LARGE SCALE GENOMIC DNA]</scope>
    <source>
        <strain evidence="8">Lindley</strain>
    </source>
</reference>
<dbReference type="PANTHER" id="PTHR23503:SF8">
    <property type="entry name" value="FACILITATED GLUCOSE TRANSPORTER PROTEIN 1"/>
    <property type="match status" value="1"/>
</dbReference>
<sequence length="375" mass="41050">MAGIVNIENISSQDEEHLENLLSKNEAKRKPSNERAPIFEIVSCAVGSSFQFGYHCGCINLPADLIRHWFAESYEQLYGMPISDAKMETTWAIAVSIFAVGGMIGGIFVGSLADRLGRRQALLYNNALALIAVSLMTAAKYVGIYWLFIIGRFVIGINAGLNSGLVPLYLTEISPTNLRGSVASIAQLAVTISILISQIVGLPFLFGTPERWPFIFAFAMKAGLVGQLPNYATILMGTVNVLMTIVSTYLIERLGRRTLHIAGLIGLAISTFIIAISMIVAKTIYWFSFVTIVFVLLMVVSVATGPGSIPWFYVNELFPMNARASANSVAVFTNWAANSLVATLFPMLEIFFMNIRSSFSQRGDGIEEKMKTLIK</sequence>
<keyword evidence="4 6" id="KW-1133">Transmembrane helix</keyword>
<feature type="transmembrane region" description="Helical" evidence="6">
    <location>
        <begin position="231"/>
        <end position="251"/>
    </location>
</feature>
<dbReference type="GO" id="GO:0016020">
    <property type="term" value="C:membrane"/>
    <property type="evidence" value="ECO:0007669"/>
    <property type="project" value="UniProtKB-SubCell"/>
</dbReference>
<feature type="transmembrane region" description="Helical" evidence="6">
    <location>
        <begin position="145"/>
        <end position="170"/>
    </location>
</feature>
<keyword evidence="2" id="KW-0813">Transport</keyword>
<dbReference type="PANTHER" id="PTHR23503">
    <property type="entry name" value="SOLUTE CARRIER FAMILY 2"/>
    <property type="match status" value="1"/>
</dbReference>
<dbReference type="InterPro" id="IPR005829">
    <property type="entry name" value="Sugar_transporter_CS"/>
</dbReference>
<feature type="transmembrane region" description="Helical" evidence="6">
    <location>
        <begin position="182"/>
        <end position="206"/>
    </location>
</feature>
<accession>A0A183BZ76</accession>
<keyword evidence="8" id="KW-1185">Reference proteome</keyword>
<dbReference type="InterPro" id="IPR020846">
    <property type="entry name" value="MFS_dom"/>
</dbReference>
<feature type="transmembrane region" description="Helical" evidence="6">
    <location>
        <begin position="286"/>
        <end position="314"/>
    </location>
</feature>
<feature type="transmembrane region" description="Helical" evidence="6">
    <location>
        <begin position="258"/>
        <end position="280"/>
    </location>
</feature>